<accession>A0A1J5QCJ0</accession>
<dbReference type="Pfam" id="PF07238">
    <property type="entry name" value="PilZ"/>
    <property type="match status" value="1"/>
</dbReference>
<comment type="caution">
    <text evidence="2">The sequence shown here is derived from an EMBL/GenBank/DDBJ whole genome shotgun (WGS) entry which is preliminary data.</text>
</comment>
<evidence type="ECO:0000259" key="1">
    <source>
        <dbReference type="Pfam" id="PF07238"/>
    </source>
</evidence>
<dbReference type="GO" id="GO:0035438">
    <property type="term" value="F:cyclic-di-GMP binding"/>
    <property type="evidence" value="ECO:0007669"/>
    <property type="project" value="InterPro"/>
</dbReference>
<dbReference type="EMBL" id="MLJW01000939">
    <property type="protein sequence ID" value="OIQ81321.1"/>
    <property type="molecule type" value="Genomic_DNA"/>
</dbReference>
<organism evidence="2">
    <name type="scientific">mine drainage metagenome</name>
    <dbReference type="NCBI Taxonomy" id="410659"/>
    <lineage>
        <taxon>unclassified sequences</taxon>
        <taxon>metagenomes</taxon>
        <taxon>ecological metagenomes</taxon>
    </lineage>
</organism>
<dbReference type="Gene3D" id="2.40.10.220">
    <property type="entry name" value="predicted glycosyltransferase like domains"/>
    <property type="match status" value="1"/>
</dbReference>
<sequence length="213" mass="24015">MTQSRPALNALVQILLPGRDHGLASRVEDVSEEYVDLAAPLLGAGFKAEPGREMSLVWRDGRGLHRMPAQLIEVHKTPHPVWRVVSVAEAEKFQRRRYARAETLLDVEIAFVSRDPLVQVMINAVDISEGGLRARTSENVKPVDGEMVEVRFEINGTALMAPGSILRHEREKGILEFVVVLIEPVPDVVADAFRREVFRAQRRQRRNQLASER</sequence>
<reference evidence="2" key="1">
    <citation type="submission" date="2016-10" db="EMBL/GenBank/DDBJ databases">
        <title>Sequence of Gallionella enrichment culture.</title>
        <authorList>
            <person name="Poehlein A."/>
            <person name="Muehling M."/>
            <person name="Daniel R."/>
        </authorList>
    </citation>
    <scope>NUCLEOTIDE SEQUENCE</scope>
</reference>
<feature type="domain" description="PilZ" evidence="1">
    <location>
        <begin position="94"/>
        <end position="187"/>
    </location>
</feature>
<proteinExistence type="predicted"/>
<evidence type="ECO:0000313" key="2">
    <source>
        <dbReference type="EMBL" id="OIQ81321.1"/>
    </source>
</evidence>
<dbReference type="InterPro" id="IPR009875">
    <property type="entry name" value="PilZ_domain"/>
</dbReference>
<protein>
    <submittedName>
        <fullName evidence="2">PilZ domain protein</fullName>
    </submittedName>
</protein>
<name>A0A1J5QCJ0_9ZZZZ</name>
<gene>
    <name evidence="2" type="ORF">GALL_369040</name>
</gene>
<dbReference type="AlphaFoldDB" id="A0A1J5QCJ0"/>